<dbReference type="EMBL" id="CP157948">
    <property type="protein sequence ID" value="XBS90101.1"/>
    <property type="molecule type" value="Genomic_DNA"/>
</dbReference>
<keyword evidence="2" id="KW-0479">Metal-binding</keyword>
<protein>
    <submittedName>
        <fullName evidence="8">2OG-Fe(II) oxygenase</fullName>
        <ecNumber evidence="8">1.14.11.-</ecNumber>
    </submittedName>
</protein>
<dbReference type="GO" id="GO:0071456">
    <property type="term" value="P:cellular response to hypoxia"/>
    <property type="evidence" value="ECO:0007669"/>
    <property type="project" value="TreeGrafter"/>
</dbReference>
<evidence type="ECO:0000256" key="1">
    <source>
        <dbReference type="ARBA" id="ARBA00001961"/>
    </source>
</evidence>
<keyword evidence="6" id="KW-0408">Iron</keyword>
<name>A0AAU7QKK2_9GAMM</name>
<dbReference type="Gene3D" id="2.60.120.620">
    <property type="entry name" value="q2cbj1_9rhob like domain"/>
    <property type="match status" value="1"/>
</dbReference>
<sequence length="203" mass="22412">MSPPFCFDAAASALAVDGWCMLPGLLDDAQTRALGAECAAMHDTRQLLPARTGSSRTASALRGDSIHWFATDAPTGPQQVFAERMDALRQRLGRELMLSLVDCESHYAMYRPGAGYARHLDRLRGSDTRVISAVFYLNQDWLDTDGGALRLYLDDGSHRDILPRAGDLLLFLSGRFEHEVLPATRDRMSIASWMRQRAVGADA</sequence>
<dbReference type="PANTHER" id="PTHR12907:SF26">
    <property type="entry name" value="HIF PROLYL HYDROXYLASE, ISOFORM C"/>
    <property type="match status" value="1"/>
</dbReference>
<accession>A0AAU7QKK2</accession>
<dbReference type="GO" id="GO:0031543">
    <property type="term" value="F:peptidyl-proline dioxygenase activity"/>
    <property type="evidence" value="ECO:0007669"/>
    <property type="project" value="TreeGrafter"/>
</dbReference>
<dbReference type="InterPro" id="IPR044862">
    <property type="entry name" value="Pro_4_hyd_alph_FE2OG_OXY"/>
</dbReference>
<organism evidence="8">
    <name type="scientific">Rhodanobacter sp. IGA1.0</name>
    <dbReference type="NCBI Taxonomy" id="3158582"/>
    <lineage>
        <taxon>Bacteria</taxon>
        <taxon>Pseudomonadati</taxon>
        <taxon>Pseudomonadota</taxon>
        <taxon>Gammaproteobacteria</taxon>
        <taxon>Lysobacterales</taxon>
        <taxon>Rhodanobacteraceae</taxon>
        <taxon>Rhodanobacter</taxon>
    </lineage>
</organism>
<dbReference type="GO" id="GO:0031418">
    <property type="term" value="F:L-ascorbic acid binding"/>
    <property type="evidence" value="ECO:0007669"/>
    <property type="project" value="UniProtKB-KW"/>
</dbReference>
<evidence type="ECO:0000259" key="7">
    <source>
        <dbReference type="PROSITE" id="PS51471"/>
    </source>
</evidence>
<dbReference type="AlphaFoldDB" id="A0AAU7QKK2"/>
<proteinExistence type="predicted"/>
<dbReference type="PROSITE" id="PS51471">
    <property type="entry name" value="FE2OG_OXY"/>
    <property type="match status" value="1"/>
</dbReference>
<keyword evidence="4" id="KW-0223">Dioxygenase</keyword>
<dbReference type="InterPro" id="IPR051559">
    <property type="entry name" value="HIF_prolyl_hydroxylases"/>
</dbReference>
<evidence type="ECO:0000256" key="3">
    <source>
        <dbReference type="ARBA" id="ARBA00022896"/>
    </source>
</evidence>
<evidence type="ECO:0000256" key="5">
    <source>
        <dbReference type="ARBA" id="ARBA00023002"/>
    </source>
</evidence>
<evidence type="ECO:0000256" key="6">
    <source>
        <dbReference type="ARBA" id="ARBA00023004"/>
    </source>
</evidence>
<evidence type="ECO:0000256" key="2">
    <source>
        <dbReference type="ARBA" id="ARBA00022723"/>
    </source>
</evidence>
<evidence type="ECO:0000313" key="8">
    <source>
        <dbReference type="EMBL" id="XBS90101.1"/>
    </source>
</evidence>
<dbReference type="InterPro" id="IPR005123">
    <property type="entry name" value="Oxoglu/Fe-dep_dioxygenase_dom"/>
</dbReference>
<dbReference type="RefSeq" id="WP_007809748.1">
    <property type="nucleotide sequence ID" value="NZ_CP157948.1"/>
</dbReference>
<dbReference type="Pfam" id="PF13640">
    <property type="entry name" value="2OG-FeII_Oxy_3"/>
    <property type="match status" value="1"/>
</dbReference>
<dbReference type="PANTHER" id="PTHR12907">
    <property type="entry name" value="EGL NINE HOMOLOG-RELATED"/>
    <property type="match status" value="1"/>
</dbReference>
<keyword evidence="3" id="KW-0847">Vitamin C</keyword>
<dbReference type="GO" id="GO:0008198">
    <property type="term" value="F:ferrous iron binding"/>
    <property type="evidence" value="ECO:0007669"/>
    <property type="project" value="TreeGrafter"/>
</dbReference>
<feature type="domain" description="Fe2OG dioxygenase" evidence="7">
    <location>
        <begin position="93"/>
        <end position="196"/>
    </location>
</feature>
<keyword evidence="5 8" id="KW-0560">Oxidoreductase</keyword>
<dbReference type="InterPro" id="IPR006620">
    <property type="entry name" value="Pro_4_hyd_alph"/>
</dbReference>
<evidence type="ECO:0000256" key="4">
    <source>
        <dbReference type="ARBA" id="ARBA00022964"/>
    </source>
</evidence>
<dbReference type="SMART" id="SM00702">
    <property type="entry name" value="P4Hc"/>
    <property type="match status" value="1"/>
</dbReference>
<gene>
    <name evidence="8" type="ORF">ABNK63_00220</name>
</gene>
<reference evidence="8" key="1">
    <citation type="submission" date="2024-06" db="EMBL/GenBank/DDBJ databases">
        <authorList>
            <person name="Sun Y."/>
        </authorList>
    </citation>
    <scope>NUCLEOTIDE SEQUENCE</scope>
    <source>
        <strain evidence="8">IGA1.0</strain>
    </source>
</reference>
<dbReference type="EC" id="1.14.11.-" evidence="8"/>
<comment type="cofactor">
    <cofactor evidence="1">
        <name>L-ascorbate</name>
        <dbReference type="ChEBI" id="CHEBI:38290"/>
    </cofactor>
</comment>